<evidence type="ECO:0000256" key="2">
    <source>
        <dbReference type="ARBA" id="ARBA00022630"/>
    </source>
</evidence>
<dbReference type="GO" id="GO:0016491">
    <property type="term" value="F:oxidoreductase activity"/>
    <property type="evidence" value="ECO:0007669"/>
    <property type="project" value="UniProtKB-UniRule"/>
</dbReference>
<organism evidence="7 8">
    <name type="scientific">Thomasclavelia spiroformis</name>
    <dbReference type="NCBI Taxonomy" id="29348"/>
    <lineage>
        <taxon>Bacteria</taxon>
        <taxon>Bacillati</taxon>
        <taxon>Bacillota</taxon>
        <taxon>Erysipelotrichia</taxon>
        <taxon>Erysipelotrichales</taxon>
        <taxon>Coprobacillaceae</taxon>
        <taxon>Thomasclavelia</taxon>
    </lineage>
</organism>
<dbReference type="AlphaFoldDB" id="A0A1Y4QJS3"/>
<dbReference type="Proteomes" id="UP000196258">
    <property type="component" value="Unassembled WGS sequence"/>
</dbReference>
<accession>A0A1Y4QJS3</accession>
<evidence type="ECO:0000313" key="8">
    <source>
        <dbReference type="Proteomes" id="UP000196258"/>
    </source>
</evidence>
<keyword evidence="2 5" id="KW-0285">Flavoprotein</keyword>
<keyword evidence="5" id="KW-0521">NADP</keyword>
<comment type="caution">
    <text evidence="7">The sequence shown here is derived from an EMBL/GenBank/DDBJ whole genome shotgun (WGS) entry which is preliminary data.</text>
</comment>
<name>A0A1Y4QJS3_9FIRM</name>
<dbReference type="RefSeq" id="WP_087255988.1">
    <property type="nucleotide sequence ID" value="NZ_NFLB01000005.1"/>
</dbReference>
<sequence length="253" mass="29327">MNEVIKELFERKSVRVYSDKMIEEDKKQLIIDSAIQAPTAGNMTLYSIIDVEDQEIKEKLAKSCDNQPFIAKAPLVLIFVADYQKWYDAFKYYHGNEEVRSPSYGDFLLAYSDALIAAQNAVVAAESMGIGSCFIGDIIEQYEFHRELLNLPQYTAPVGMLVMGYPTLQQKNRVKPMRFDSKYVVSKNRYERFSDEKLVDMFDDRATRANKASGGKGYVDDIYKRKWTNPFIEEMTRSSKLWFEQWGKEDEES</sequence>
<dbReference type="InterPro" id="IPR000415">
    <property type="entry name" value="Nitroreductase-like"/>
</dbReference>
<dbReference type="Gene3D" id="3.40.109.10">
    <property type="entry name" value="NADH Oxidase"/>
    <property type="match status" value="1"/>
</dbReference>
<evidence type="ECO:0000256" key="1">
    <source>
        <dbReference type="ARBA" id="ARBA00008366"/>
    </source>
</evidence>
<dbReference type="InterPro" id="IPR029479">
    <property type="entry name" value="Nitroreductase"/>
</dbReference>
<dbReference type="InterPro" id="IPR016446">
    <property type="entry name" value="Flavin_OxRdtase_Frp"/>
</dbReference>
<protein>
    <submittedName>
        <fullName evidence="7">Nitroreductase</fullName>
    </submittedName>
</protein>
<dbReference type="Pfam" id="PF00881">
    <property type="entry name" value="Nitroreductase"/>
    <property type="match status" value="1"/>
</dbReference>
<comment type="similarity">
    <text evidence="1 5">Belongs to the flavin oxidoreductase frp family.</text>
</comment>
<evidence type="ECO:0000259" key="6">
    <source>
        <dbReference type="Pfam" id="PF00881"/>
    </source>
</evidence>
<dbReference type="EMBL" id="NFLB01000005">
    <property type="protein sequence ID" value="OUQ05536.1"/>
    <property type="molecule type" value="Genomic_DNA"/>
</dbReference>
<keyword evidence="3 5" id="KW-0288">FMN</keyword>
<evidence type="ECO:0000256" key="4">
    <source>
        <dbReference type="ARBA" id="ARBA00023002"/>
    </source>
</evidence>
<feature type="domain" description="Nitroreductase" evidence="6">
    <location>
        <begin position="10"/>
        <end position="165"/>
    </location>
</feature>
<dbReference type="SUPFAM" id="SSF55469">
    <property type="entry name" value="FMN-dependent nitroreductase-like"/>
    <property type="match status" value="1"/>
</dbReference>
<dbReference type="PIRSF" id="PIRSF005426">
    <property type="entry name" value="Frp"/>
    <property type="match status" value="1"/>
</dbReference>
<dbReference type="PANTHER" id="PTHR43425">
    <property type="entry name" value="OXYGEN-INSENSITIVE NADPH NITROREDUCTASE"/>
    <property type="match status" value="1"/>
</dbReference>
<dbReference type="PANTHER" id="PTHR43425:SF2">
    <property type="entry name" value="OXYGEN-INSENSITIVE NADPH NITROREDUCTASE"/>
    <property type="match status" value="1"/>
</dbReference>
<reference evidence="8" key="1">
    <citation type="submission" date="2017-04" db="EMBL/GenBank/DDBJ databases">
        <title>Function of individual gut microbiota members based on whole genome sequencing of pure cultures obtained from chicken caecum.</title>
        <authorList>
            <person name="Medvecky M."/>
            <person name="Cejkova D."/>
            <person name="Polansky O."/>
            <person name="Karasova D."/>
            <person name="Kubasova T."/>
            <person name="Cizek A."/>
            <person name="Rychlik I."/>
        </authorList>
    </citation>
    <scope>NUCLEOTIDE SEQUENCE [LARGE SCALE GENOMIC DNA]</scope>
    <source>
        <strain evidence="8">An149</strain>
    </source>
</reference>
<proteinExistence type="inferred from homology"/>
<evidence type="ECO:0000256" key="5">
    <source>
        <dbReference type="PIRNR" id="PIRNR005426"/>
    </source>
</evidence>
<evidence type="ECO:0000313" key="7">
    <source>
        <dbReference type="EMBL" id="OUQ05536.1"/>
    </source>
</evidence>
<evidence type="ECO:0000256" key="3">
    <source>
        <dbReference type="ARBA" id="ARBA00022643"/>
    </source>
</evidence>
<keyword evidence="4 5" id="KW-0560">Oxidoreductase</keyword>
<gene>
    <name evidence="7" type="ORF">B5E91_05835</name>
</gene>